<dbReference type="PANTHER" id="PTHR47989:SF26">
    <property type="entry name" value="PROTEIN KINASE DOMAIN-CONTAINING PROTEIN"/>
    <property type="match status" value="1"/>
</dbReference>
<keyword evidence="1" id="KW-0808">Transferase</keyword>
<keyword evidence="1" id="KW-0723">Serine/threonine-protein kinase</keyword>
<dbReference type="PROSITE" id="PS00107">
    <property type="entry name" value="PROTEIN_KINASE_ATP"/>
    <property type="match status" value="1"/>
</dbReference>
<evidence type="ECO:0000256" key="1">
    <source>
        <dbReference type="ARBA" id="ARBA00022527"/>
    </source>
</evidence>
<dbReference type="InterPro" id="IPR000719">
    <property type="entry name" value="Prot_kinase_dom"/>
</dbReference>
<evidence type="ECO:0000256" key="5">
    <source>
        <dbReference type="SAM" id="Phobius"/>
    </source>
</evidence>
<keyword evidence="2 4" id="KW-0547">Nucleotide-binding</keyword>
<evidence type="ECO:0000256" key="2">
    <source>
        <dbReference type="ARBA" id="ARBA00022741"/>
    </source>
</evidence>
<dbReference type="GO" id="GO:0004674">
    <property type="term" value="F:protein serine/threonine kinase activity"/>
    <property type="evidence" value="ECO:0007669"/>
    <property type="project" value="UniProtKB-KW"/>
</dbReference>
<keyword evidence="5" id="KW-1133">Transmembrane helix</keyword>
<evidence type="ECO:0000259" key="6">
    <source>
        <dbReference type="PROSITE" id="PS50011"/>
    </source>
</evidence>
<dbReference type="PROSITE" id="PS50011">
    <property type="entry name" value="PROTEIN_KINASE_DOM"/>
    <property type="match status" value="1"/>
</dbReference>
<evidence type="ECO:0000313" key="8">
    <source>
        <dbReference type="Proteomes" id="UP001346149"/>
    </source>
</evidence>
<dbReference type="PANTHER" id="PTHR47989">
    <property type="entry name" value="OS01G0750732 PROTEIN"/>
    <property type="match status" value="1"/>
</dbReference>
<sequence>MEESGEVLGLEQWVFSLWPIFLILSLNTCSHQAAADTFAVQPPEPASKSSRLDPRIAVSSIGVSGLVFAVFLAVGILQILRRRLRRGRSNHVTVATEDGGDAVTGGKDEEAAGSAPVEPAVVREFNWEDIRKMTANFGEMIGSGGFSTVYMGRLAGETDASSGVCAVKVHSGSERLNIAFRQELDILLRIRHQNIVKLIGFCDEEGALIFSPSQS</sequence>
<accession>A0AAN7M0P9</accession>
<dbReference type="InterPro" id="IPR011009">
    <property type="entry name" value="Kinase-like_dom_sf"/>
</dbReference>
<keyword evidence="1" id="KW-0418">Kinase</keyword>
<proteinExistence type="predicted"/>
<name>A0AAN7M0P9_TRANT</name>
<comment type="caution">
    <text evidence="7">The sequence shown here is derived from an EMBL/GenBank/DDBJ whole genome shotgun (WGS) entry which is preliminary data.</text>
</comment>
<dbReference type="InterPro" id="IPR001245">
    <property type="entry name" value="Ser-Thr/Tyr_kinase_cat_dom"/>
</dbReference>
<reference evidence="7 8" key="1">
    <citation type="journal article" date="2023" name="Hortic Res">
        <title>Pangenome of water caltrop reveals structural variations and asymmetric subgenome divergence after allopolyploidization.</title>
        <authorList>
            <person name="Zhang X."/>
            <person name="Chen Y."/>
            <person name="Wang L."/>
            <person name="Yuan Y."/>
            <person name="Fang M."/>
            <person name="Shi L."/>
            <person name="Lu R."/>
            <person name="Comes H.P."/>
            <person name="Ma Y."/>
            <person name="Chen Y."/>
            <person name="Huang G."/>
            <person name="Zhou Y."/>
            <person name="Zheng Z."/>
            <person name="Qiu Y."/>
        </authorList>
    </citation>
    <scope>NUCLEOTIDE SEQUENCE [LARGE SCALE GENOMIC DNA]</scope>
    <source>
        <strain evidence="7">F231</strain>
    </source>
</reference>
<dbReference type="Proteomes" id="UP001346149">
    <property type="component" value="Unassembled WGS sequence"/>
</dbReference>
<feature type="transmembrane region" description="Helical" evidence="5">
    <location>
        <begin position="56"/>
        <end position="80"/>
    </location>
</feature>
<evidence type="ECO:0000313" key="7">
    <source>
        <dbReference type="EMBL" id="KAK4795044.1"/>
    </source>
</evidence>
<dbReference type="InterPro" id="IPR017441">
    <property type="entry name" value="Protein_kinase_ATP_BS"/>
</dbReference>
<dbReference type="GO" id="GO:0005524">
    <property type="term" value="F:ATP binding"/>
    <property type="evidence" value="ECO:0007669"/>
    <property type="project" value="UniProtKB-UniRule"/>
</dbReference>
<gene>
    <name evidence="7" type="ORF">SAY86_013038</name>
</gene>
<dbReference type="EMBL" id="JAXQNO010000007">
    <property type="protein sequence ID" value="KAK4795044.1"/>
    <property type="molecule type" value="Genomic_DNA"/>
</dbReference>
<feature type="binding site" evidence="4">
    <location>
        <position position="168"/>
    </location>
    <ligand>
        <name>ATP</name>
        <dbReference type="ChEBI" id="CHEBI:30616"/>
    </ligand>
</feature>
<dbReference type="SUPFAM" id="SSF56112">
    <property type="entry name" value="Protein kinase-like (PK-like)"/>
    <property type="match status" value="1"/>
</dbReference>
<keyword evidence="5" id="KW-0472">Membrane</keyword>
<dbReference type="Pfam" id="PF07714">
    <property type="entry name" value="PK_Tyr_Ser-Thr"/>
    <property type="match status" value="1"/>
</dbReference>
<keyword evidence="3 4" id="KW-0067">ATP-binding</keyword>
<evidence type="ECO:0000256" key="4">
    <source>
        <dbReference type="PROSITE-ProRule" id="PRU10141"/>
    </source>
</evidence>
<feature type="domain" description="Protein kinase" evidence="6">
    <location>
        <begin position="135"/>
        <end position="215"/>
    </location>
</feature>
<keyword evidence="8" id="KW-1185">Reference proteome</keyword>
<dbReference type="Gene3D" id="3.30.200.20">
    <property type="entry name" value="Phosphorylase Kinase, domain 1"/>
    <property type="match status" value="1"/>
</dbReference>
<dbReference type="AlphaFoldDB" id="A0AAN7M0P9"/>
<organism evidence="7 8">
    <name type="scientific">Trapa natans</name>
    <name type="common">Water chestnut</name>
    <dbReference type="NCBI Taxonomy" id="22666"/>
    <lineage>
        <taxon>Eukaryota</taxon>
        <taxon>Viridiplantae</taxon>
        <taxon>Streptophyta</taxon>
        <taxon>Embryophyta</taxon>
        <taxon>Tracheophyta</taxon>
        <taxon>Spermatophyta</taxon>
        <taxon>Magnoliopsida</taxon>
        <taxon>eudicotyledons</taxon>
        <taxon>Gunneridae</taxon>
        <taxon>Pentapetalae</taxon>
        <taxon>rosids</taxon>
        <taxon>malvids</taxon>
        <taxon>Myrtales</taxon>
        <taxon>Lythraceae</taxon>
        <taxon>Trapa</taxon>
    </lineage>
</organism>
<protein>
    <recommendedName>
        <fullName evidence="6">Protein kinase domain-containing protein</fullName>
    </recommendedName>
</protein>
<evidence type="ECO:0000256" key="3">
    <source>
        <dbReference type="ARBA" id="ARBA00022840"/>
    </source>
</evidence>
<keyword evidence="5" id="KW-0812">Transmembrane</keyword>